<gene>
    <name evidence="2" type="ORF">EUTSA_v10029416mg</name>
</gene>
<dbReference type="InterPro" id="IPR036047">
    <property type="entry name" value="F-box-like_dom_sf"/>
</dbReference>
<dbReference type="Pfam" id="PF25210">
    <property type="entry name" value="Kelch_FKB95"/>
    <property type="match status" value="1"/>
</dbReference>
<dbReference type="PANTHER" id="PTHR24414">
    <property type="entry name" value="F-BOX/KELCH-REPEAT PROTEIN SKIP4"/>
    <property type="match status" value="1"/>
</dbReference>
<organism evidence="2 3">
    <name type="scientific">Eutrema salsugineum</name>
    <name type="common">Saltwater cress</name>
    <name type="synonym">Sisymbrium salsugineum</name>
    <dbReference type="NCBI Taxonomy" id="72664"/>
    <lineage>
        <taxon>Eukaryota</taxon>
        <taxon>Viridiplantae</taxon>
        <taxon>Streptophyta</taxon>
        <taxon>Embryophyta</taxon>
        <taxon>Tracheophyta</taxon>
        <taxon>Spermatophyta</taxon>
        <taxon>Magnoliopsida</taxon>
        <taxon>eudicotyledons</taxon>
        <taxon>Gunneridae</taxon>
        <taxon>Pentapetalae</taxon>
        <taxon>rosids</taxon>
        <taxon>malvids</taxon>
        <taxon>Brassicales</taxon>
        <taxon>Brassicaceae</taxon>
        <taxon>Eutremeae</taxon>
        <taxon>Eutrema</taxon>
    </lineage>
</organism>
<dbReference type="Gene3D" id="2.120.10.80">
    <property type="entry name" value="Kelch-type beta propeller"/>
    <property type="match status" value="1"/>
</dbReference>
<dbReference type="SUPFAM" id="SSF117281">
    <property type="entry name" value="Kelch motif"/>
    <property type="match status" value="1"/>
</dbReference>
<evidence type="ECO:0000259" key="1">
    <source>
        <dbReference type="PROSITE" id="PS50181"/>
    </source>
</evidence>
<keyword evidence="3" id="KW-1185">Reference proteome</keyword>
<dbReference type="InterPro" id="IPR057499">
    <property type="entry name" value="Kelch_FKB95"/>
</dbReference>
<dbReference type="Pfam" id="PF00646">
    <property type="entry name" value="F-box"/>
    <property type="match status" value="1"/>
</dbReference>
<feature type="domain" description="F-box" evidence="1">
    <location>
        <begin position="10"/>
        <end position="56"/>
    </location>
</feature>
<dbReference type="SMART" id="SM00256">
    <property type="entry name" value="FBOX"/>
    <property type="match status" value="1"/>
</dbReference>
<dbReference type="EMBL" id="KI517537">
    <property type="protein sequence ID" value="ESQ38309.1"/>
    <property type="molecule type" value="Genomic_DNA"/>
</dbReference>
<dbReference type="SUPFAM" id="SSF81383">
    <property type="entry name" value="F-box domain"/>
    <property type="match status" value="1"/>
</dbReference>
<protein>
    <recommendedName>
        <fullName evidence="1">F-box domain-containing protein</fullName>
    </recommendedName>
</protein>
<dbReference type="eggNOG" id="KOG1072">
    <property type="taxonomic scope" value="Eukaryota"/>
</dbReference>
<accession>V4L3S7</accession>
<dbReference type="Proteomes" id="UP000030689">
    <property type="component" value="Unassembled WGS sequence"/>
</dbReference>
<dbReference type="AlphaFoldDB" id="V4L3S7"/>
<evidence type="ECO:0000313" key="2">
    <source>
        <dbReference type="EMBL" id="ESQ38309.1"/>
    </source>
</evidence>
<proteinExistence type="predicted"/>
<dbReference type="InterPro" id="IPR050354">
    <property type="entry name" value="F-box/kelch-repeat_ARATH"/>
</dbReference>
<dbReference type="PANTHER" id="PTHR24414:SF82">
    <property type="entry name" value="GALACTOSE OXIDASE_KELCH REPEAT SUPERFAMILY PROTEIN"/>
    <property type="match status" value="1"/>
</dbReference>
<dbReference type="PROSITE" id="PS50181">
    <property type="entry name" value="FBOX"/>
    <property type="match status" value="1"/>
</dbReference>
<dbReference type="Gramene" id="ESQ38309">
    <property type="protein sequence ID" value="ESQ38309"/>
    <property type="gene ID" value="EUTSA_v10029416mg"/>
</dbReference>
<dbReference type="OMA" id="KWDVVGL"/>
<dbReference type="InterPro" id="IPR015915">
    <property type="entry name" value="Kelch-typ_b-propeller"/>
</dbReference>
<sequence>MSNGKESYSPVNMLNLPDEILLNCLSRVSRLYYQTLFLVSKRFRSLIASLELYETRTLLDRTENCLYLCLSFSFGSDPRWFTLCRRPTRNPNPKTNSGWFTPCFKPYKKSSDKLMVSVQTHDCSPPLAWSRTAIGSKIYVIGTKRDHRVFFMDCRSHAWHEAPSMQIFRKWETVSVLDRKIYVVEGWTGPGYSDLMEVFDPKTQIWEHVPSPRAEILNQSLILRSLALDGKLYVYGSDKTMVYKPNENTWDVVENSETRPLIIGTFFPSCVIDNVMYCSVMLRVLQWYDSEGRLWRVFKGLEELPKLPKCRSRVKLVDYGGKIAVLWEKRASAIGFDKKIWCAVIAVDRRSDHEVYGKIEWCDVVLTVPRSCRLLQFLAVNV</sequence>
<evidence type="ECO:0000313" key="3">
    <source>
        <dbReference type="Proteomes" id="UP000030689"/>
    </source>
</evidence>
<dbReference type="KEGG" id="eus:EUTSA_v10029416mg"/>
<reference evidence="2 3" key="1">
    <citation type="journal article" date="2013" name="Front. Plant Sci.">
        <title>The Reference Genome of the Halophytic Plant Eutrema salsugineum.</title>
        <authorList>
            <person name="Yang R."/>
            <person name="Jarvis D.E."/>
            <person name="Chen H."/>
            <person name="Beilstein M.A."/>
            <person name="Grimwood J."/>
            <person name="Jenkins J."/>
            <person name="Shu S."/>
            <person name="Prochnik S."/>
            <person name="Xin M."/>
            <person name="Ma C."/>
            <person name="Schmutz J."/>
            <person name="Wing R.A."/>
            <person name="Mitchell-Olds T."/>
            <person name="Schumaker K.S."/>
            <person name="Wang X."/>
        </authorList>
    </citation>
    <scope>NUCLEOTIDE SEQUENCE [LARGE SCALE GENOMIC DNA]</scope>
</reference>
<dbReference type="CDD" id="cd22152">
    <property type="entry name" value="F-box_AtAFR-like"/>
    <property type="match status" value="1"/>
</dbReference>
<dbReference type="OrthoDB" id="191037at2759"/>
<name>V4L3S7_EUTSA</name>
<dbReference type="InterPro" id="IPR001810">
    <property type="entry name" value="F-box_dom"/>
</dbReference>